<evidence type="ECO:0000256" key="6">
    <source>
        <dbReference type="ARBA" id="ARBA00023004"/>
    </source>
</evidence>
<dbReference type="InterPro" id="IPR012292">
    <property type="entry name" value="Globin/Proto"/>
</dbReference>
<dbReference type="PANTHER" id="PTHR43396">
    <property type="entry name" value="FLAVOHEMOPROTEIN"/>
    <property type="match status" value="1"/>
</dbReference>
<dbReference type="Gene3D" id="3.40.50.80">
    <property type="entry name" value="Nucleotide-binding domain of ferredoxin-NADP reductase (FNR) module"/>
    <property type="match status" value="1"/>
</dbReference>
<keyword evidence="3 10" id="KW-0349">Heme</keyword>
<reference evidence="14" key="1">
    <citation type="journal article" date="2019" name="Int. J. Syst. Evol. Microbiol.">
        <title>The Global Catalogue of Microorganisms (GCM) 10K type strain sequencing project: providing services to taxonomists for standard genome sequencing and annotation.</title>
        <authorList>
            <consortium name="The Broad Institute Genomics Platform"/>
            <consortium name="The Broad Institute Genome Sequencing Center for Infectious Disease"/>
            <person name="Wu L."/>
            <person name="Ma J."/>
        </authorList>
    </citation>
    <scope>NUCLEOTIDE SEQUENCE [LARGE SCALE GENOMIC DNA]</scope>
    <source>
        <strain evidence="14">JCM 13008</strain>
    </source>
</reference>
<dbReference type="CDD" id="cd14782">
    <property type="entry name" value="FHb-globin_2"/>
    <property type="match status" value="1"/>
</dbReference>
<dbReference type="EC" id="1.14.12.17" evidence="2"/>
<keyword evidence="7" id="KW-0520">NAD</keyword>
<feature type="domain" description="FAD-binding FR-type" evidence="12">
    <location>
        <begin position="153"/>
        <end position="267"/>
    </location>
</feature>
<keyword evidence="14" id="KW-1185">Reference proteome</keyword>
<evidence type="ECO:0000256" key="7">
    <source>
        <dbReference type="ARBA" id="ARBA00023027"/>
    </source>
</evidence>
<comment type="caution">
    <text evidence="13">The sequence shown here is derived from an EMBL/GenBank/DDBJ whole genome shotgun (WGS) entry which is preliminary data.</text>
</comment>
<dbReference type="PANTHER" id="PTHR43396:SF3">
    <property type="entry name" value="FLAVOHEMOPROTEIN"/>
    <property type="match status" value="1"/>
</dbReference>
<dbReference type="Pfam" id="PF00175">
    <property type="entry name" value="NAD_binding_1"/>
    <property type="match status" value="1"/>
</dbReference>
<dbReference type="Gene3D" id="2.40.30.10">
    <property type="entry name" value="Translation factors"/>
    <property type="match status" value="1"/>
</dbReference>
<dbReference type="InterPro" id="IPR009050">
    <property type="entry name" value="Globin-like_sf"/>
</dbReference>
<dbReference type="SUPFAM" id="SSF63380">
    <property type="entry name" value="Riboflavin synthase domain-like"/>
    <property type="match status" value="1"/>
</dbReference>
<dbReference type="Proteomes" id="UP001501581">
    <property type="component" value="Unassembled WGS sequence"/>
</dbReference>
<evidence type="ECO:0000256" key="8">
    <source>
        <dbReference type="ARBA" id="ARBA00048649"/>
    </source>
</evidence>
<evidence type="ECO:0000313" key="13">
    <source>
        <dbReference type="EMBL" id="GAA1097903.1"/>
    </source>
</evidence>
<dbReference type="RefSeq" id="WP_343992740.1">
    <property type="nucleotide sequence ID" value="NZ_BAAALG010000005.1"/>
</dbReference>
<evidence type="ECO:0000256" key="1">
    <source>
        <dbReference type="ARBA" id="ARBA00006401"/>
    </source>
</evidence>
<accession>A0ABP4EBX4</accession>
<dbReference type="InterPro" id="IPR017927">
    <property type="entry name" value="FAD-bd_FR_type"/>
</dbReference>
<dbReference type="PROSITE" id="PS01033">
    <property type="entry name" value="GLOBIN"/>
    <property type="match status" value="1"/>
</dbReference>
<dbReference type="InterPro" id="IPR001433">
    <property type="entry name" value="OxRdtase_FAD/NAD-bd"/>
</dbReference>
<sequence>MLSPTSTDVVRATLPVVGAAIGEITPLFYAKLFAAHPELLRDTFNRGNQQAGDQPKALASSVARYATMLVDPATPDPAELLSRIAHKHASLGVREDQYEVVHTHLFAAIVEVLGDAVTPEVAAAWDEVYWHMARDLIAIERGLYAAAGVDPEHVFRDLVVTARVQESPDTVSFVLADPDGAPLPAAQPGQYVSVGVRLPDGARQIRQYSLVRFGGDEWAITVKAVPARTAEDGTAIPEGEVSNFLHRNVFEGDTLQVSPPFGDLILDDSEAPVVLISAGIGTTPMIGMLHHLSNAGSRRPVTVLHADRSPSRHALRRDLKELVATIDGATLVRWYEDLGTRAPRADLAAGLVDLDAVAVPADAQIYLCGPQPFMESVHAGLVAKGVDGDAIRYEVFGPDKWLVG</sequence>
<dbReference type="EMBL" id="BAAALG010000005">
    <property type="protein sequence ID" value="GAA1097903.1"/>
    <property type="molecule type" value="Genomic_DNA"/>
</dbReference>
<evidence type="ECO:0000256" key="10">
    <source>
        <dbReference type="RuleBase" id="RU000356"/>
    </source>
</evidence>
<comment type="catalytic activity">
    <reaction evidence="9">
        <text>2 nitric oxide + NADPH + 2 O2 = 2 nitrate + NADP(+) + H(+)</text>
        <dbReference type="Rhea" id="RHEA:19465"/>
        <dbReference type="ChEBI" id="CHEBI:15378"/>
        <dbReference type="ChEBI" id="CHEBI:15379"/>
        <dbReference type="ChEBI" id="CHEBI:16480"/>
        <dbReference type="ChEBI" id="CHEBI:17632"/>
        <dbReference type="ChEBI" id="CHEBI:57783"/>
        <dbReference type="ChEBI" id="CHEBI:58349"/>
        <dbReference type="EC" id="1.14.12.17"/>
    </reaction>
</comment>
<proteinExistence type="inferred from homology"/>
<dbReference type="PROSITE" id="PS51384">
    <property type="entry name" value="FAD_FR"/>
    <property type="match status" value="1"/>
</dbReference>
<dbReference type="InterPro" id="IPR039261">
    <property type="entry name" value="FNR_nucleotide-bd"/>
</dbReference>
<evidence type="ECO:0000256" key="3">
    <source>
        <dbReference type="ARBA" id="ARBA00022617"/>
    </source>
</evidence>
<dbReference type="CDD" id="cd06184">
    <property type="entry name" value="flavohem_like_fad_nad_binding"/>
    <property type="match status" value="1"/>
</dbReference>
<evidence type="ECO:0000259" key="12">
    <source>
        <dbReference type="PROSITE" id="PS51384"/>
    </source>
</evidence>
<comment type="similarity">
    <text evidence="1">In the C-terminal section; belongs to the flavoprotein pyridine nucleotide cytochrome reductase family.</text>
</comment>
<keyword evidence="5" id="KW-0479">Metal-binding</keyword>
<dbReference type="Pfam" id="PF00042">
    <property type="entry name" value="Globin"/>
    <property type="match status" value="1"/>
</dbReference>
<evidence type="ECO:0000256" key="4">
    <source>
        <dbReference type="ARBA" id="ARBA00022621"/>
    </source>
</evidence>
<organism evidence="13 14">
    <name type="scientific">Nocardioides dubius</name>
    <dbReference type="NCBI Taxonomy" id="317019"/>
    <lineage>
        <taxon>Bacteria</taxon>
        <taxon>Bacillati</taxon>
        <taxon>Actinomycetota</taxon>
        <taxon>Actinomycetes</taxon>
        <taxon>Propionibacteriales</taxon>
        <taxon>Nocardioidaceae</taxon>
        <taxon>Nocardioides</taxon>
    </lineage>
</organism>
<evidence type="ECO:0000256" key="9">
    <source>
        <dbReference type="ARBA" id="ARBA00049433"/>
    </source>
</evidence>
<dbReference type="SUPFAM" id="SSF52343">
    <property type="entry name" value="Ferredoxin reductase-like, C-terminal NADP-linked domain"/>
    <property type="match status" value="1"/>
</dbReference>
<keyword evidence="6" id="KW-0408">Iron</keyword>
<comment type="catalytic activity">
    <reaction evidence="8">
        <text>2 nitric oxide + NADH + 2 O2 = 2 nitrate + NAD(+) + H(+)</text>
        <dbReference type="Rhea" id="RHEA:19469"/>
        <dbReference type="ChEBI" id="CHEBI:15378"/>
        <dbReference type="ChEBI" id="CHEBI:15379"/>
        <dbReference type="ChEBI" id="CHEBI:16480"/>
        <dbReference type="ChEBI" id="CHEBI:17632"/>
        <dbReference type="ChEBI" id="CHEBI:57540"/>
        <dbReference type="ChEBI" id="CHEBI:57945"/>
        <dbReference type="EC" id="1.14.12.17"/>
    </reaction>
</comment>
<dbReference type="InterPro" id="IPR000971">
    <property type="entry name" value="Globin"/>
</dbReference>
<evidence type="ECO:0000256" key="5">
    <source>
        <dbReference type="ARBA" id="ARBA00022723"/>
    </source>
</evidence>
<evidence type="ECO:0000259" key="11">
    <source>
        <dbReference type="PROSITE" id="PS01033"/>
    </source>
</evidence>
<dbReference type="SUPFAM" id="SSF46458">
    <property type="entry name" value="Globin-like"/>
    <property type="match status" value="1"/>
</dbReference>
<keyword evidence="4 10" id="KW-0561">Oxygen transport</keyword>
<feature type="domain" description="Globin" evidence="11">
    <location>
        <begin position="1"/>
        <end position="141"/>
    </location>
</feature>
<comment type="similarity">
    <text evidence="10">Belongs to the globin family.</text>
</comment>
<dbReference type="Gene3D" id="1.10.490.10">
    <property type="entry name" value="Globins"/>
    <property type="match status" value="1"/>
</dbReference>
<dbReference type="InterPro" id="IPR017938">
    <property type="entry name" value="Riboflavin_synthase-like_b-brl"/>
</dbReference>
<evidence type="ECO:0000256" key="2">
    <source>
        <dbReference type="ARBA" id="ARBA00012229"/>
    </source>
</evidence>
<protein>
    <recommendedName>
        <fullName evidence="2">nitric oxide dioxygenase</fullName>
        <ecNumber evidence="2">1.14.12.17</ecNumber>
    </recommendedName>
</protein>
<keyword evidence="10" id="KW-0813">Transport</keyword>
<gene>
    <name evidence="13" type="ORF">GCM10009668_14010</name>
</gene>
<evidence type="ECO:0000313" key="14">
    <source>
        <dbReference type="Proteomes" id="UP001501581"/>
    </source>
</evidence>
<name>A0ABP4EBX4_9ACTN</name>